<evidence type="ECO:0000313" key="2">
    <source>
        <dbReference type="EMBL" id="PFG27247.1"/>
    </source>
</evidence>
<evidence type="ECO:0000256" key="1">
    <source>
        <dbReference type="SAM" id="Phobius"/>
    </source>
</evidence>
<feature type="transmembrane region" description="Helical" evidence="1">
    <location>
        <begin position="54"/>
        <end position="79"/>
    </location>
</feature>
<sequence length="185" mass="20439">MSKQLAGWDRFLLILLGLIALAGGVYGALVYFQVPQVMDFNAQFDARHLTDFAATGWMDVALGVVTLLCVILGLAYLISNLRARRFNKRPSSASNEDGSIDIAVARIAAAVSTQLSEFPRVNDTRHKVAMDRHRPTMQWTIKADPTIDIKALRSHLQSVEQDVRAAIGDMDIDTRFILNLGPVES</sequence>
<accession>A0A2A9DKH3</accession>
<name>A0A2A9DKH3_9CORY</name>
<keyword evidence="1" id="KW-0472">Membrane</keyword>
<dbReference type="OrthoDB" id="4427298at2"/>
<dbReference type="NCBIfam" id="NF033218">
    <property type="entry name" value="anchor_AmaP"/>
    <property type="match status" value="1"/>
</dbReference>
<keyword evidence="1" id="KW-1133">Transmembrane helix</keyword>
<comment type="caution">
    <text evidence="2">The sequence shown here is derived from an EMBL/GenBank/DDBJ whole genome shotgun (WGS) entry which is preliminary data.</text>
</comment>
<dbReference type="RefSeq" id="WP_053072723.1">
    <property type="nucleotide sequence ID" value="NZ_LDYE01000006.1"/>
</dbReference>
<organism evidence="2 3">
    <name type="scientific">Corynebacterium renale</name>
    <dbReference type="NCBI Taxonomy" id="1724"/>
    <lineage>
        <taxon>Bacteria</taxon>
        <taxon>Bacillati</taxon>
        <taxon>Actinomycetota</taxon>
        <taxon>Actinomycetes</taxon>
        <taxon>Mycobacteriales</taxon>
        <taxon>Corynebacteriaceae</taxon>
        <taxon>Corynebacterium</taxon>
    </lineage>
</organism>
<proteinExistence type="predicted"/>
<gene>
    <name evidence="2" type="ORF">ATK06_0298</name>
</gene>
<dbReference type="EMBL" id="PDJF01000001">
    <property type="protein sequence ID" value="PFG27247.1"/>
    <property type="molecule type" value="Genomic_DNA"/>
</dbReference>
<keyword evidence="3" id="KW-1185">Reference proteome</keyword>
<feature type="transmembrane region" description="Helical" evidence="1">
    <location>
        <begin position="12"/>
        <end position="34"/>
    </location>
</feature>
<dbReference type="AlphaFoldDB" id="A0A2A9DKH3"/>
<evidence type="ECO:0000313" key="3">
    <source>
        <dbReference type="Proteomes" id="UP000221653"/>
    </source>
</evidence>
<protein>
    <submittedName>
        <fullName evidence="2">Uncharacterized protein</fullName>
    </submittedName>
</protein>
<keyword evidence="1" id="KW-0812">Transmembrane</keyword>
<reference evidence="2 3" key="1">
    <citation type="submission" date="2017-10" db="EMBL/GenBank/DDBJ databases">
        <title>Sequencing the genomes of 1000 actinobacteria strains.</title>
        <authorList>
            <person name="Klenk H.-P."/>
        </authorList>
    </citation>
    <scope>NUCLEOTIDE SEQUENCE [LARGE SCALE GENOMIC DNA]</scope>
    <source>
        <strain evidence="2 3">DSM 20688</strain>
    </source>
</reference>
<dbReference type="Proteomes" id="UP000221653">
    <property type="component" value="Unassembled WGS sequence"/>
</dbReference>
<dbReference type="STRING" id="1724.GCA_001044175_01575"/>